<organism evidence="1 2">
    <name type="scientific">Geofilum rubicundum JCM 15548</name>
    <dbReference type="NCBI Taxonomy" id="1236989"/>
    <lineage>
        <taxon>Bacteria</taxon>
        <taxon>Pseudomonadati</taxon>
        <taxon>Bacteroidota</taxon>
        <taxon>Bacteroidia</taxon>
        <taxon>Marinilabiliales</taxon>
        <taxon>Marinilabiliaceae</taxon>
        <taxon>Geofilum</taxon>
    </lineage>
</organism>
<accession>A0A0E9LPT9</accession>
<protein>
    <recommendedName>
        <fullName evidence="3">Cytochrome c domain-containing protein</fullName>
    </recommendedName>
</protein>
<evidence type="ECO:0000313" key="1">
    <source>
        <dbReference type="EMBL" id="GAO27607.1"/>
    </source>
</evidence>
<keyword evidence="2" id="KW-1185">Reference proteome</keyword>
<dbReference type="RefSeq" id="WP_062128517.1">
    <property type="nucleotide sequence ID" value="NZ_BAZW01000077.1"/>
</dbReference>
<comment type="caution">
    <text evidence="1">The sequence shown here is derived from an EMBL/GenBank/DDBJ whole genome shotgun (WGS) entry which is preliminary data.</text>
</comment>
<name>A0A0E9LPT9_9BACT</name>
<dbReference type="Proteomes" id="UP000032900">
    <property type="component" value="Unassembled WGS sequence"/>
</dbReference>
<dbReference type="EMBL" id="BAZW01000077">
    <property type="protein sequence ID" value="GAO27607.1"/>
    <property type="molecule type" value="Genomic_DNA"/>
</dbReference>
<sequence>MKDRHYFSFLILALGIGLFWLITASKCSDNQATSFDYNISDKTLAISNYERYCASCHGLNMERFSGDDREALFNTPMADMMPLFGMETSSRACPPSGKAFLNKK</sequence>
<dbReference type="AlphaFoldDB" id="A0A0E9LPT9"/>
<gene>
    <name evidence="1" type="ORF">JCM15548_14444</name>
</gene>
<evidence type="ECO:0008006" key="3">
    <source>
        <dbReference type="Google" id="ProtNLM"/>
    </source>
</evidence>
<proteinExistence type="predicted"/>
<reference evidence="1 2" key="1">
    <citation type="journal article" date="2015" name="Microbes Environ.">
        <title>Distribution and evolution of nitrogen fixation genes in the phylum bacteroidetes.</title>
        <authorList>
            <person name="Inoue J."/>
            <person name="Oshima K."/>
            <person name="Suda W."/>
            <person name="Sakamoto M."/>
            <person name="Iino T."/>
            <person name="Noda S."/>
            <person name="Hongoh Y."/>
            <person name="Hattori M."/>
            <person name="Ohkuma M."/>
        </authorList>
    </citation>
    <scope>NUCLEOTIDE SEQUENCE [LARGE SCALE GENOMIC DNA]</scope>
    <source>
        <strain evidence="1">JCM 15548</strain>
    </source>
</reference>
<dbReference type="STRING" id="1236989.JCM15548_14444"/>
<evidence type="ECO:0000313" key="2">
    <source>
        <dbReference type="Proteomes" id="UP000032900"/>
    </source>
</evidence>